<dbReference type="RefSeq" id="WP_202835102.1">
    <property type="nucleotide sequence ID" value="NZ_JAETWB010000039.1"/>
</dbReference>
<organism evidence="2 3">
    <name type="scientific">Belnapia arida</name>
    <dbReference type="NCBI Taxonomy" id="2804533"/>
    <lineage>
        <taxon>Bacteria</taxon>
        <taxon>Pseudomonadati</taxon>
        <taxon>Pseudomonadota</taxon>
        <taxon>Alphaproteobacteria</taxon>
        <taxon>Acetobacterales</taxon>
        <taxon>Roseomonadaceae</taxon>
        <taxon>Belnapia</taxon>
    </lineage>
</organism>
<comment type="caution">
    <text evidence="2">The sequence shown here is derived from an EMBL/GenBank/DDBJ whole genome shotgun (WGS) entry which is preliminary data.</text>
</comment>
<evidence type="ECO:0000313" key="3">
    <source>
        <dbReference type="Proteomes" id="UP000660885"/>
    </source>
</evidence>
<dbReference type="Proteomes" id="UP000660885">
    <property type="component" value="Unassembled WGS sequence"/>
</dbReference>
<gene>
    <name evidence="2" type="ORF">JMJ56_28300</name>
</gene>
<feature type="compositionally biased region" description="Basic and acidic residues" evidence="1">
    <location>
        <begin position="45"/>
        <end position="67"/>
    </location>
</feature>
<keyword evidence="3" id="KW-1185">Reference proteome</keyword>
<reference evidence="2 3" key="1">
    <citation type="submission" date="2021-01" db="EMBL/GenBank/DDBJ databases">
        <title>Belnapia mucosa sp. nov. and Belnapia arida sp. nov., isolated from the Tabernas Desert (Almeria, Spain).</title>
        <authorList>
            <person name="Molina-Menor E."/>
            <person name="Vidal-Verdu A."/>
            <person name="Calonge A."/>
            <person name="Satari L."/>
            <person name="Pereto J."/>
            <person name="Porcar M."/>
        </authorList>
    </citation>
    <scope>NUCLEOTIDE SEQUENCE [LARGE SCALE GENOMIC DNA]</scope>
    <source>
        <strain evidence="2 3">T18</strain>
    </source>
</reference>
<accession>A0ABS1UB26</accession>
<name>A0ABS1UB26_9PROT</name>
<evidence type="ECO:0000313" key="2">
    <source>
        <dbReference type="EMBL" id="MBL6081890.1"/>
    </source>
</evidence>
<feature type="region of interest" description="Disordered" evidence="1">
    <location>
        <begin position="44"/>
        <end position="67"/>
    </location>
</feature>
<sequence length="67" mass="7403">MNPDDKDAALVARLAPRLRALHEASGGDWTGTLRDALALMRKTHRVEPRDGLDADHPDTSDTPREDD</sequence>
<evidence type="ECO:0000256" key="1">
    <source>
        <dbReference type="SAM" id="MobiDB-lite"/>
    </source>
</evidence>
<protein>
    <submittedName>
        <fullName evidence="2">Uncharacterized protein</fullName>
    </submittedName>
</protein>
<dbReference type="EMBL" id="JAETWB010000039">
    <property type="protein sequence ID" value="MBL6081890.1"/>
    <property type="molecule type" value="Genomic_DNA"/>
</dbReference>
<proteinExistence type="predicted"/>